<evidence type="ECO:0000259" key="4">
    <source>
        <dbReference type="Pfam" id="PF00171"/>
    </source>
</evidence>
<dbReference type="PANTHER" id="PTHR42804:SF1">
    <property type="entry name" value="ALDEHYDE DEHYDROGENASE-RELATED"/>
    <property type="match status" value="1"/>
</dbReference>
<dbReference type="InterPro" id="IPR016162">
    <property type="entry name" value="Ald_DH_N"/>
</dbReference>
<dbReference type="Pfam" id="PF00171">
    <property type="entry name" value="Aldedh"/>
    <property type="match status" value="1"/>
</dbReference>
<dbReference type="STRING" id="9009.A0A226M6Z0"/>
<dbReference type="SUPFAM" id="SSF53720">
    <property type="entry name" value="ALDH-like"/>
    <property type="match status" value="1"/>
</dbReference>
<comment type="similarity">
    <text evidence="3">Belongs to the aldehyde dehydrogenase family.</text>
</comment>
<sequence length="254" mass="27093">MVSFTGSVAGGTRVSEVASKTVKRVALELGGKSANVVLDDADLEEVMPHAIQWSMINSGQTCSALTRLLVPRSQLEGVERAAKEIAESLALGHPDDEGTQVGPLVSAAQRDRVRGFIDRAIAEGARLVTGGSGSVDGTSGYFVRPTVFSDVTTEMEIHREEVFGPVLAIEPYDDEDDAVRIANDSIYGLGGSVWSKDPERARSIAGRLRTGQVMVNGGQFNPNAPFGGYKQSGIGREFGTLGLEEFLETKALMY</sequence>
<keyword evidence="1 3" id="KW-0560">Oxidoreductase</keyword>
<evidence type="ECO:0000256" key="2">
    <source>
        <dbReference type="PROSITE-ProRule" id="PRU10007"/>
    </source>
</evidence>
<dbReference type="PROSITE" id="PS00687">
    <property type="entry name" value="ALDEHYDE_DEHYDR_GLU"/>
    <property type="match status" value="1"/>
</dbReference>
<dbReference type="PANTHER" id="PTHR42804">
    <property type="entry name" value="ALDEHYDE DEHYDROGENASE"/>
    <property type="match status" value="1"/>
</dbReference>
<proteinExistence type="inferred from homology"/>
<dbReference type="EMBL" id="MCFN01024741">
    <property type="protein sequence ID" value="OXB51010.1"/>
    <property type="molecule type" value="Genomic_DNA"/>
</dbReference>
<dbReference type="AlphaFoldDB" id="A0A226M6Z0"/>
<evidence type="ECO:0000313" key="6">
    <source>
        <dbReference type="Proteomes" id="UP000198323"/>
    </source>
</evidence>
<dbReference type="InterPro" id="IPR016163">
    <property type="entry name" value="Ald_DH_C"/>
</dbReference>
<dbReference type="FunFam" id="3.40.605.10:FF:000026">
    <property type="entry name" value="Aldehyde dehydrogenase, putative"/>
    <property type="match status" value="1"/>
</dbReference>
<reference evidence="5 6" key="1">
    <citation type="submission" date="2016-07" db="EMBL/GenBank/DDBJ databases">
        <title>Disparate Historic Effective Population Sizes Predicted by Modern Levels of Genome Diversity for the Scaled Quail (Callipepla squamata) and the Northern Bobwhite (Colinus virginianus): Inferences from First and Second Generation Draft Genome Assemblies for Sympatric New World Quail.</title>
        <authorList>
            <person name="Oldeschulte D.L."/>
            <person name="Halley Y.A."/>
            <person name="Bhattarai E.K."/>
            <person name="Brashear W.A."/>
            <person name="Hill J."/>
            <person name="Metz R.P."/>
            <person name="Johnson C.D."/>
            <person name="Rollins D."/>
            <person name="Peterson M.J."/>
            <person name="Bickhart D.M."/>
            <person name="Decker J.E."/>
            <person name="Seabury C.M."/>
        </authorList>
    </citation>
    <scope>NUCLEOTIDE SEQUENCE [LARGE SCALE GENOMIC DNA]</scope>
    <source>
        <strain evidence="5 6">Texas</strain>
        <tissue evidence="5">Leg muscle</tissue>
    </source>
</reference>
<accession>A0A226M6Z0</accession>
<comment type="caution">
    <text evidence="5">The sequence shown here is derived from an EMBL/GenBank/DDBJ whole genome shotgun (WGS) entry which is preliminary data.</text>
</comment>
<evidence type="ECO:0000313" key="5">
    <source>
        <dbReference type="EMBL" id="OXB51010.1"/>
    </source>
</evidence>
<feature type="active site" evidence="2">
    <location>
        <position position="28"/>
    </location>
</feature>
<name>A0A226M6Z0_CALSU</name>
<gene>
    <name evidence="5" type="ORF">ASZ78_001711</name>
</gene>
<dbReference type="Gene3D" id="3.40.605.10">
    <property type="entry name" value="Aldehyde Dehydrogenase, Chain A, domain 1"/>
    <property type="match status" value="1"/>
</dbReference>
<dbReference type="Gene3D" id="3.40.309.10">
    <property type="entry name" value="Aldehyde Dehydrogenase, Chain A, domain 2"/>
    <property type="match status" value="1"/>
</dbReference>
<keyword evidence="6" id="KW-1185">Reference proteome</keyword>
<dbReference type="OrthoDB" id="310895at2759"/>
<feature type="domain" description="Aldehyde dehydrogenase" evidence="4">
    <location>
        <begin position="1"/>
        <end position="251"/>
    </location>
</feature>
<protein>
    <recommendedName>
        <fullName evidence="4">Aldehyde dehydrogenase domain-containing protein</fullName>
    </recommendedName>
</protein>
<evidence type="ECO:0000256" key="3">
    <source>
        <dbReference type="RuleBase" id="RU003345"/>
    </source>
</evidence>
<evidence type="ECO:0000256" key="1">
    <source>
        <dbReference type="ARBA" id="ARBA00023002"/>
    </source>
</evidence>
<dbReference type="InterPro" id="IPR016161">
    <property type="entry name" value="Ald_DH/histidinol_DH"/>
</dbReference>
<dbReference type="GO" id="GO:0016620">
    <property type="term" value="F:oxidoreductase activity, acting on the aldehyde or oxo group of donors, NAD or NADP as acceptor"/>
    <property type="evidence" value="ECO:0007669"/>
    <property type="project" value="InterPro"/>
</dbReference>
<dbReference type="Proteomes" id="UP000198323">
    <property type="component" value="Unassembled WGS sequence"/>
</dbReference>
<dbReference type="InterPro" id="IPR015590">
    <property type="entry name" value="Aldehyde_DH_dom"/>
</dbReference>
<dbReference type="FunFam" id="3.40.309.10:FF:000009">
    <property type="entry name" value="Aldehyde dehydrogenase A"/>
    <property type="match status" value="1"/>
</dbReference>
<dbReference type="InterPro" id="IPR029510">
    <property type="entry name" value="Ald_DH_CS_GLU"/>
</dbReference>
<organism evidence="5 6">
    <name type="scientific">Callipepla squamata</name>
    <name type="common">Scaled quail</name>
    <dbReference type="NCBI Taxonomy" id="9009"/>
    <lineage>
        <taxon>Eukaryota</taxon>
        <taxon>Metazoa</taxon>
        <taxon>Chordata</taxon>
        <taxon>Craniata</taxon>
        <taxon>Vertebrata</taxon>
        <taxon>Euteleostomi</taxon>
        <taxon>Archelosauria</taxon>
        <taxon>Archosauria</taxon>
        <taxon>Dinosauria</taxon>
        <taxon>Saurischia</taxon>
        <taxon>Theropoda</taxon>
        <taxon>Coelurosauria</taxon>
        <taxon>Aves</taxon>
        <taxon>Neognathae</taxon>
        <taxon>Galloanserae</taxon>
        <taxon>Galliformes</taxon>
        <taxon>Odontophoridae</taxon>
        <taxon>Callipepla</taxon>
    </lineage>
</organism>